<dbReference type="InterPro" id="IPR013785">
    <property type="entry name" value="Aldolase_TIM"/>
</dbReference>
<evidence type="ECO:0000256" key="2">
    <source>
        <dbReference type="ARBA" id="ARBA00023239"/>
    </source>
</evidence>
<dbReference type="Gene3D" id="3.20.20.70">
    <property type="entry name" value="Aldolase class I"/>
    <property type="match status" value="1"/>
</dbReference>
<name>A0AAD0JUJ0_9ACTN</name>
<dbReference type="PANTHER" id="PTHR12128">
    <property type="entry name" value="DIHYDRODIPICOLINATE SYNTHASE"/>
    <property type="match status" value="1"/>
</dbReference>
<evidence type="ECO:0000256" key="5">
    <source>
        <dbReference type="PIRSR" id="PIRSR001365-2"/>
    </source>
</evidence>
<evidence type="ECO:0000256" key="3">
    <source>
        <dbReference type="PIRNR" id="PIRNR001365"/>
    </source>
</evidence>
<keyword evidence="2 3" id="KW-0456">Lyase</keyword>
<evidence type="ECO:0000256" key="4">
    <source>
        <dbReference type="PIRSR" id="PIRSR001365-1"/>
    </source>
</evidence>
<accession>A0AAD0JUJ0</accession>
<feature type="binding site" evidence="5">
    <location>
        <position position="44"/>
    </location>
    <ligand>
        <name>pyruvate</name>
        <dbReference type="ChEBI" id="CHEBI:15361"/>
    </ligand>
</feature>
<dbReference type="GO" id="GO:0008840">
    <property type="term" value="F:4-hydroxy-tetrahydrodipicolinate synthase activity"/>
    <property type="evidence" value="ECO:0007669"/>
    <property type="project" value="TreeGrafter"/>
</dbReference>
<proteinExistence type="inferred from homology"/>
<dbReference type="InterPro" id="IPR002220">
    <property type="entry name" value="DapA-like"/>
</dbReference>
<dbReference type="KEGG" id="dpc:A6048_17115"/>
<dbReference type="SUPFAM" id="SSF51569">
    <property type="entry name" value="Aldolase"/>
    <property type="match status" value="1"/>
</dbReference>
<gene>
    <name evidence="6" type="ORF">A6048_17115</name>
</gene>
<dbReference type="SMART" id="SM01130">
    <property type="entry name" value="DHDPS"/>
    <property type="match status" value="1"/>
</dbReference>
<evidence type="ECO:0000256" key="1">
    <source>
        <dbReference type="ARBA" id="ARBA00007592"/>
    </source>
</evidence>
<dbReference type="AlphaFoldDB" id="A0AAD0JUJ0"/>
<feature type="active site" description="Schiff-base intermediate with substrate" evidence="4">
    <location>
        <position position="159"/>
    </location>
</feature>
<organism evidence="6 7">
    <name type="scientific">Dietzia psychralcaliphila</name>
    <dbReference type="NCBI Taxonomy" id="139021"/>
    <lineage>
        <taxon>Bacteria</taxon>
        <taxon>Bacillati</taxon>
        <taxon>Actinomycetota</taxon>
        <taxon>Actinomycetes</taxon>
        <taxon>Mycobacteriales</taxon>
        <taxon>Dietziaceae</taxon>
        <taxon>Dietzia</taxon>
    </lineage>
</organism>
<dbReference type="PANTHER" id="PTHR12128:SF66">
    <property type="entry name" value="4-HYDROXY-2-OXOGLUTARATE ALDOLASE, MITOCHONDRIAL"/>
    <property type="match status" value="1"/>
</dbReference>
<dbReference type="Proteomes" id="UP000244903">
    <property type="component" value="Chromosome"/>
</dbReference>
<dbReference type="CDD" id="cd00408">
    <property type="entry name" value="DHDPS-like"/>
    <property type="match status" value="1"/>
</dbReference>
<comment type="similarity">
    <text evidence="1 3">Belongs to the DapA family.</text>
</comment>
<dbReference type="PRINTS" id="PR00146">
    <property type="entry name" value="DHPICSNTHASE"/>
</dbReference>
<dbReference type="GO" id="GO:0005829">
    <property type="term" value="C:cytosol"/>
    <property type="evidence" value="ECO:0007669"/>
    <property type="project" value="TreeGrafter"/>
</dbReference>
<keyword evidence="7" id="KW-1185">Reference proteome</keyword>
<sequence>MFTGLSAFPVTPLSDAGVDSGGLSRIVERLVGAGVESIGALGSTGSYPYLSTAERAQAARAAISAAGDVPVIIGVGALTLSDVIRNVDAAQSAGASGLLVSVMTYQPLTDEEVVAFFEDVAARSSVPICVYDNPGTTHVAFTDSMHERIAALPQVRSIKLPGAPVPAFTDRLGALRKAVPDDVTLGVSGDAFAGDALLGGADVWYSVIGGTLPEPAVALTLAAQRGDRAEVDAIATQLAPLWELCARYGSYRVVAHLAVLLGLTDTVAVRRPVRPLAEAAVAELRALLPRIAATVAVDRRTHAP</sequence>
<dbReference type="RefSeq" id="WP_107747052.1">
    <property type="nucleotide sequence ID" value="NZ_CP015453.1"/>
</dbReference>
<evidence type="ECO:0000313" key="6">
    <source>
        <dbReference type="EMBL" id="AWH96932.1"/>
    </source>
</evidence>
<dbReference type="EMBL" id="CP015453">
    <property type="protein sequence ID" value="AWH96932.1"/>
    <property type="molecule type" value="Genomic_DNA"/>
</dbReference>
<protein>
    <submittedName>
        <fullName evidence="6">Dihydrodipicolinate synthase family protein</fullName>
    </submittedName>
</protein>
<dbReference type="Pfam" id="PF00701">
    <property type="entry name" value="DHDPS"/>
    <property type="match status" value="1"/>
</dbReference>
<dbReference type="PIRSF" id="PIRSF001365">
    <property type="entry name" value="DHDPS"/>
    <property type="match status" value="1"/>
</dbReference>
<feature type="active site" description="Proton donor/acceptor" evidence="4">
    <location>
        <position position="131"/>
    </location>
</feature>
<reference evidence="6 7" key="1">
    <citation type="submission" date="2016-04" db="EMBL/GenBank/DDBJ databases">
        <title>Complete genome sequence of the haloalkaliphilic hydrocarbon-degrading bacterium Dietzia psychralcaliphila ILA-1T, isolated from a drain of a fish product-processing plant.</title>
        <authorList>
            <person name="Zhao J."/>
            <person name="Hu B."/>
            <person name="Geng S."/>
            <person name="Nie Y."/>
            <person name="Tang Y."/>
        </authorList>
    </citation>
    <scope>NUCLEOTIDE SEQUENCE [LARGE SCALE GENOMIC DNA]</scope>
    <source>
        <strain evidence="6 7">ILA-1</strain>
    </source>
</reference>
<evidence type="ECO:0000313" key="7">
    <source>
        <dbReference type="Proteomes" id="UP000244903"/>
    </source>
</evidence>